<keyword evidence="3" id="KW-0804">Transcription</keyword>
<sequence length="111" mass="12740">MGKGYGDCSLEVTRACPIEMTLHIIGGKWKGIIIDILSEKSVRFNELKRLIPGITQRMLTLQLRELETDGIVKRKVEDTVPPKVEYSLTDQGENLSRILESMRVWGNKYYK</sequence>
<dbReference type="RefSeq" id="WP_375528602.1">
    <property type="nucleotide sequence ID" value="NZ_JBHILM010000052.1"/>
</dbReference>
<comment type="caution">
    <text evidence="5">The sequence shown here is derived from an EMBL/GenBank/DDBJ whole genome shotgun (WGS) entry which is preliminary data.</text>
</comment>
<dbReference type="InterPro" id="IPR036388">
    <property type="entry name" value="WH-like_DNA-bd_sf"/>
</dbReference>
<dbReference type="InterPro" id="IPR036390">
    <property type="entry name" value="WH_DNA-bd_sf"/>
</dbReference>
<reference evidence="5 6" key="1">
    <citation type="submission" date="2024-09" db="EMBL/GenBank/DDBJ databases">
        <authorList>
            <person name="Ruan L."/>
        </authorList>
    </citation>
    <scope>NUCLEOTIDE SEQUENCE [LARGE SCALE GENOMIC DNA]</scope>
    <source>
        <strain evidence="5 6">D33</strain>
    </source>
</reference>
<gene>
    <name evidence="5" type="ORF">ACE3NQ_28915</name>
</gene>
<proteinExistence type="predicted"/>
<evidence type="ECO:0000256" key="1">
    <source>
        <dbReference type="ARBA" id="ARBA00023015"/>
    </source>
</evidence>
<dbReference type="PANTHER" id="PTHR33204:SF29">
    <property type="entry name" value="TRANSCRIPTIONAL REGULATOR"/>
    <property type="match status" value="1"/>
</dbReference>
<dbReference type="Gene3D" id="1.10.10.10">
    <property type="entry name" value="Winged helix-like DNA-binding domain superfamily/Winged helix DNA-binding domain"/>
    <property type="match status" value="1"/>
</dbReference>
<name>A0ABV5BGV9_9BACL</name>
<dbReference type="Proteomes" id="UP001580407">
    <property type="component" value="Unassembled WGS sequence"/>
</dbReference>
<keyword evidence="1" id="KW-0805">Transcription regulation</keyword>
<dbReference type="Pfam" id="PF01638">
    <property type="entry name" value="HxlR"/>
    <property type="match status" value="1"/>
</dbReference>
<dbReference type="PANTHER" id="PTHR33204">
    <property type="entry name" value="TRANSCRIPTIONAL REGULATOR, MARR FAMILY"/>
    <property type="match status" value="1"/>
</dbReference>
<keyword evidence="2" id="KW-0238">DNA-binding</keyword>
<feature type="domain" description="HTH hxlR-type" evidence="4">
    <location>
        <begin position="16"/>
        <end position="111"/>
    </location>
</feature>
<dbReference type="PROSITE" id="PS51118">
    <property type="entry name" value="HTH_HXLR"/>
    <property type="match status" value="1"/>
</dbReference>
<protein>
    <submittedName>
        <fullName evidence="5">Winged helix-turn-helix transcriptional regulator</fullName>
    </submittedName>
</protein>
<evidence type="ECO:0000256" key="3">
    <source>
        <dbReference type="ARBA" id="ARBA00023163"/>
    </source>
</evidence>
<evidence type="ECO:0000313" key="5">
    <source>
        <dbReference type="EMBL" id="MFB5684937.1"/>
    </source>
</evidence>
<dbReference type="InterPro" id="IPR002577">
    <property type="entry name" value="HTH_HxlR"/>
</dbReference>
<dbReference type="EMBL" id="JBHILM010000052">
    <property type="protein sequence ID" value="MFB5684937.1"/>
    <property type="molecule type" value="Genomic_DNA"/>
</dbReference>
<evidence type="ECO:0000256" key="2">
    <source>
        <dbReference type="ARBA" id="ARBA00023125"/>
    </source>
</evidence>
<keyword evidence="6" id="KW-1185">Reference proteome</keyword>
<dbReference type="SUPFAM" id="SSF46785">
    <property type="entry name" value="Winged helix' DNA-binding domain"/>
    <property type="match status" value="1"/>
</dbReference>
<evidence type="ECO:0000259" key="4">
    <source>
        <dbReference type="PROSITE" id="PS51118"/>
    </source>
</evidence>
<evidence type="ECO:0000313" key="6">
    <source>
        <dbReference type="Proteomes" id="UP001580407"/>
    </source>
</evidence>
<organism evidence="5 6">
    <name type="scientific">Paenibacillus terreus</name>
    <dbReference type="NCBI Taxonomy" id="1387834"/>
    <lineage>
        <taxon>Bacteria</taxon>
        <taxon>Bacillati</taxon>
        <taxon>Bacillota</taxon>
        <taxon>Bacilli</taxon>
        <taxon>Bacillales</taxon>
        <taxon>Paenibacillaceae</taxon>
        <taxon>Paenibacillus</taxon>
    </lineage>
</organism>
<accession>A0ABV5BGV9</accession>